<comment type="caution">
    <text evidence="1">The sequence shown here is derived from an EMBL/GenBank/DDBJ whole genome shotgun (WGS) entry which is preliminary data.</text>
</comment>
<sequence>MKGVFEIEWDDECGPGWMNKWNLETCLNTKEHCGDGLILNVKDVTEEQWLLNTIKKKVLKRMP</sequence>
<dbReference type="EMBL" id="BARS01005528">
    <property type="protein sequence ID" value="GAF74767.1"/>
    <property type="molecule type" value="Genomic_DNA"/>
</dbReference>
<dbReference type="AlphaFoldDB" id="X0SFU4"/>
<gene>
    <name evidence="1" type="ORF">S01H1_10842</name>
</gene>
<evidence type="ECO:0000313" key="1">
    <source>
        <dbReference type="EMBL" id="GAF74767.1"/>
    </source>
</evidence>
<organism evidence="1">
    <name type="scientific">marine sediment metagenome</name>
    <dbReference type="NCBI Taxonomy" id="412755"/>
    <lineage>
        <taxon>unclassified sequences</taxon>
        <taxon>metagenomes</taxon>
        <taxon>ecological metagenomes</taxon>
    </lineage>
</organism>
<proteinExistence type="predicted"/>
<protein>
    <submittedName>
        <fullName evidence="1">Uncharacterized protein</fullName>
    </submittedName>
</protein>
<name>X0SFU4_9ZZZZ</name>
<accession>X0SFU4</accession>
<reference evidence="1" key="1">
    <citation type="journal article" date="2014" name="Front. Microbiol.">
        <title>High frequency of phylogenetically diverse reductive dehalogenase-homologous genes in deep subseafloor sedimentary metagenomes.</title>
        <authorList>
            <person name="Kawai M."/>
            <person name="Futagami T."/>
            <person name="Toyoda A."/>
            <person name="Takaki Y."/>
            <person name="Nishi S."/>
            <person name="Hori S."/>
            <person name="Arai W."/>
            <person name="Tsubouchi T."/>
            <person name="Morono Y."/>
            <person name="Uchiyama I."/>
            <person name="Ito T."/>
            <person name="Fujiyama A."/>
            <person name="Inagaki F."/>
            <person name="Takami H."/>
        </authorList>
    </citation>
    <scope>NUCLEOTIDE SEQUENCE</scope>
    <source>
        <strain evidence="1">Expedition CK06-06</strain>
    </source>
</reference>